<accession>A0AAV2KU12</accession>
<proteinExistence type="predicted"/>
<name>A0AAV2KU12_KNICA</name>
<sequence length="230" mass="24116">MDQPGIVHLEKTGKKAQGIVRRVGAEGALGLCSPAYGPVSCKQWGQGGLRGLWACVLLRTALSAVNSGGRGAEGALGLCSPAYGPVSCKQWGQRGLRGLWACVLLRTALSAVNSGGRGAEGALGLCSPAYGPVSCKQWGQGGLRGLWACVLLRTALSALRTKGLTSHLLLCVSLLSVVLLLLLVFTSVVLVVALNRRATRGTYSPSRQEKDGSRVEMWSITQPPPTERLI</sequence>
<evidence type="ECO:0000313" key="2">
    <source>
        <dbReference type="EMBL" id="CAL1591555.1"/>
    </source>
</evidence>
<keyword evidence="1" id="KW-0812">Transmembrane</keyword>
<reference evidence="2 3" key="1">
    <citation type="submission" date="2024-04" db="EMBL/GenBank/DDBJ databases">
        <authorList>
            <person name="Waldvogel A.-M."/>
            <person name="Schoenle A."/>
        </authorList>
    </citation>
    <scope>NUCLEOTIDE SEQUENCE [LARGE SCALE GENOMIC DNA]</scope>
</reference>
<evidence type="ECO:0000256" key="1">
    <source>
        <dbReference type="SAM" id="Phobius"/>
    </source>
</evidence>
<organism evidence="2 3">
    <name type="scientific">Knipowitschia caucasica</name>
    <name type="common">Caucasian dwarf goby</name>
    <name type="synonym">Pomatoschistus caucasicus</name>
    <dbReference type="NCBI Taxonomy" id="637954"/>
    <lineage>
        <taxon>Eukaryota</taxon>
        <taxon>Metazoa</taxon>
        <taxon>Chordata</taxon>
        <taxon>Craniata</taxon>
        <taxon>Vertebrata</taxon>
        <taxon>Euteleostomi</taxon>
        <taxon>Actinopterygii</taxon>
        <taxon>Neopterygii</taxon>
        <taxon>Teleostei</taxon>
        <taxon>Neoteleostei</taxon>
        <taxon>Acanthomorphata</taxon>
        <taxon>Gobiaria</taxon>
        <taxon>Gobiiformes</taxon>
        <taxon>Gobioidei</taxon>
        <taxon>Gobiidae</taxon>
        <taxon>Gobiinae</taxon>
        <taxon>Knipowitschia</taxon>
    </lineage>
</organism>
<keyword evidence="1" id="KW-0472">Membrane</keyword>
<feature type="transmembrane region" description="Helical" evidence="1">
    <location>
        <begin position="167"/>
        <end position="194"/>
    </location>
</feature>
<dbReference type="Proteomes" id="UP001497482">
    <property type="component" value="Chromosome 2"/>
</dbReference>
<keyword evidence="3" id="KW-1185">Reference proteome</keyword>
<dbReference type="EMBL" id="OZ035824">
    <property type="protein sequence ID" value="CAL1591555.1"/>
    <property type="molecule type" value="Genomic_DNA"/>
</dbReference>
<evidence type="ECO:0000313" key="3">
    <source>
        <dbReference type="Proteomes" id="UP001497482"/>
    </source>
</evidence>
<gene>
    <name evidence="2" type="ORF">KC01_LOCUS20917</name>
</gene>
<protein>
    <submittedName>
        <fullName evidence="2">Uncharacterized protein</fullName>
    </submittedName>
</protein>
<keyword evidence="1" id="KW-1133">Transmembrane helix</keyword>
<dbReference type="AlphaFoldDB" id="A0AAV2KU12"/>